<dbReference type="GO" id="GO:0008168">
    <property type="term" value="F:methyltransferase activity"/>
    <property type="evidence" value="ECO:0007669"/>
    <property type="project" value="UniProtKB-KW"/>
</dbReference>
<protein>
    <submittedName>
        <fullName evidence="5">Class I SAM-dependent methyltransferase</fullName>
    </submittedName>
</protein>
<dbReference type="Proteomes" id="UP001621418">
    <property type="component" value="Chromosome"/>
</dbReference>
<dbReference type="GO" id="GO:0032259">
    <property type="term" value="P:methylation"/>
    <property type="evidence" value="ECO:0007669"/>
    <property type="project" value="UniProtKB-KW"/>
</dbReference>
<evidence type="ECO:0000313" key="5">
    <source>
        <dbReference type="EMBL" id="WTY33326.1"/>
    </source>
</evidence>
<evidence type="ECO:0000256" key="2">
    <source>
        <dbReference type="ARBA" id="ARBA00022603"/>
    </source>
</evidence>
<dbReference type="Pfam" id="PF08241">
    <property type="entry name" value="Methyltransf_11"/>
    <property type="match status" value="1"/>
</dbReference>
<comment type="similarity">
    <text evidence="1">Belongs to the methyltransferase superfamily.</text>
</comment>
<gene>
    <name evidence="5" type="ORF">OG308_18445</name>
</gene>
<accession>A0ABZ1N0A2</accession>
<dbReference type="CDD" id="cd02440">
    <property type="entry name" value="AdoMet_MTases"/>
    <property type="match status" value="1"/>
</dbReference>
<keyword evidence="3" id="KW-0808">Transferase</keyword>
<evidence type="ECO:0000256" key="1">
    <source>
        <dbReference type="ARBA" id="ARBA00008361"/>
    </source>
</evidence>
<dbReference type="SUPFAM" id="SSF53335">
    <property type="entry name" value="S-adenosyl-L-methionine-dependent methyltransferases"/>
    <property type="match status" value="1"/>
</dbReference>
<name>A0ABZ1N0A2_9NOCA</name>
<feature type="domain" description="Methyltransferase type 11" evidence="4">
    <location>
        <begin position="60"/>
        <end position="149"/>
    </location>
</feature>
<dbReference type="InterPro" id="IPR029063">
    <property type="entry name" value="SAM-dependent_MTases_sf"/>
</dbReference>
<keyword evidence="6" id="KW-1185">Reference proteome</keyword>
<dbReference type="InterPro" id="IPR051052">
    <property type="entry name" value="Diverse_substrate_MTase"/>
</dbReference>
<dbReference type="PROSITE" id="PS01131">
    <property type="entry name" value="RRNA_A_DIMETH"/>
    <property type="match status" value="1"/>
</dbReference>
<evidence type="ECO:0000256" key="3">
    <source>
        <dbReference type="ARBA" id="ARBA00022679"/>
    </source>
</evidence>
<dbReference type="PANTHER" id="PTHR44942:SF4">
    <property type="entry name" value="METHYLTRANSFERASE TYPE 11 DOMAIN-CONTAINING PROTEIN"/>
    <property type="match status" value="1"/>
</dbReference>
<evidence type="ECO:0000259" key="4">
    <source>
        <dbReference type="Pfam" id="PF08241"/>
    </source>
</evidence>
<dbReference type="InterPro" id="IPR013216">
    <property type="entry name" value="Methyltransf_11"/>
</dbReference>
<proteinExistence type="inferred from homology"/>
<keyword evidence="2 5" id="KW-0489">Methyltransferase</keyword>
<dbReference type="EMBL" id="CP109527">
    <property type="protein sequence ID" value="WTY33326.1"/>
    <property type="molecule type" value="Genomic_DNA"/>
</dbReference>
<dbReference type="PANTHER" id="PTHR44942">
    <property type="entry name" value="METHYLTRANSF_11 DOMAIN-CONTAINING PROTEIN"/>
    <property type="match status" value="1"/>
</dbReference>
<dbReference type="Gene3D" id="3.40.50.150">
    <property type="entry name" value="Vaccinia Virus protein VP39"/>
    <property type="match status" value="1"/>
</dbReference>
<reference evidence="5 6" key="1">
    <citation type="submission" date="2022-10" db="EMBL/GenBank/DDBJ databases">
        <title>The complete genomes of actinobacterial strains from the NBC collection.</title>
        <authorList>
            <person name="Joergensen T.S."/>
            <person name="Alvarez Arevalo M."/>
            <person name="Sterndorff E.B."/>
            <person name="Faurdal D."/>
            <person name="Vuksanovic O."/>
            <person name="Mourched A.-S."/>
            <person name="Charusanti P."/>
            <person name="Shaw S."/>
            <person name="Blin K."/>
            <person name="Weber T."/>
        </authorList>
    </citation>
    <scope>NUCLEOTIDE SEQUENCE [LARGE SCALE GENOMIC DNA]</scope>
    <source>
        <strain evidence="5 6">NBC_01413</strain>
    </source>
</reference>
<sequence length="268" mass="29051">MVGFGNSEDRNADEIQRRKRRADSFGARAAVYAQYRPDYPAAGIRWALEAVAEKAGAVVLDLGAGTGKLTGGLLAAGVEVIAVEPDEGMRAELVRLYPEVRALSGAAEAIPLADGSVDAVLAGQAFHWFDQARAFPEIARVLRADGVFAAFWNNDDDKVEWVAGLRDVSRSSASFPPSSSDDALPAHPLFAPFEYAEFAHSQRRTAESLTASIGTHSHTVVISTQERAEVLARILDYLRATPETAEGEFDFPLRTEVIRAVRRANTPR</sequence>
<evidence type="ECO:0000313" key="6">
    <source>
        <dbReference type="Proteomes" id="UP001621418"/>
    </source>
</evidence>
<dbReference type="RefSeq" id="WP_357365859.1">
    <property type="nucleotide sequence ID" value="NZ_CP109527.1"/>
</dbReference>
<dbReference type="InterPro" id="IPR020596">
    <property type="entry name" value="rRNA_Ade_Mease_Trfase_CS"/>
</dbReference>
<organism evidence="5 6">
    <name type="scientific">Nocardia salmonicida</name>
    <dbReference type="NCBI Taxonomy" id="53431"/>
    <lineage>
        <taxon>Bacteria</taxon>
        <taxon>Bacillati</taxon>
        <taxon>Actinomycetota</taxon>
        <taxon>Actinomycetes</taxon>
        <taxon>Mycobacteriales</taxon>
        <taxon>Nocardiaceae</taxon>
        <taxon>Nocardia</taxon>
    </lineage>
</organism>